<dbReference type="PANTHER" id="PTHR33293:SF1">
    <property type="entry name" value="INSERTION ELEMENT IS1 1 PROTEIN INSB-RELATED"/>
    <property type="match status" value="1"/>
</dbReference>
<dbReference type="PANTHER" id="PTHR33293">
    <property type="entry name" value="INSERTION ELEMENT IS1 1 PROTEIN INSB-RELATED"/>
    <property type="match status" value="1"/>
</dbReference>
<proteinExistence type="predicted"/>
<keyword evidence="2" id="KW-1185">Reference proteome</keyword>
<evidence type="ECO:0000313" key="1">
    <source>
        <dbReference type="EMBL" id="NIK73296.1"/>
    </source>
</evidence>
<reference evidence="1 2" key="1">
    <citation type="submission" date="2020-03" db="EMBL/GenBank/DDBJ databases">
        <title>Genomic Encyclopedia of Type Strains, Phase IV (KMG-IV): sequencing the most valuable type-strain genomes for metagenomic binning, comparative biology and taxonomic classification.</title>
        <authorList>
            <person name="Goeker M."/>
        </authorList>
    </citation>
    <scope>NUCLEOTIDE SEQUENCE [LARGE SCALE GENOMIC DNA]</scope>
    <source>
        <strain evidence="1 2">DSM 5718</strain>
    </source>
</reference>
<dbReference type="AlphaFoldDB" id="A0A846MP16"/>
<name>A0A846MP16_9BACT</name>
<evidence type="ECO:0000313" key="2">
    <source>
        <dbReference type="Proteomes" id="UP000537126"/>
    </source>
</evidence>
<accession>A0A846MP16</accession>
<dbReference type="InterPro" id="IPR051354">
    <property type="entry name" value="Transposase_27_IS1"/>
</dbReference>
<organism evidence="1 2">
    <name type="scientific">Thermonema lapsum</name>
    <dbReference type="NCBI Taxonomy" id="28195"/>
    <lineage>
        <taxon>Bacteria</taxon>
        <taxon>Pseudomonadati</taxon>
        <taxon>Bacteroidota</taxon>
        <taxon>Cytophagia</taxon>
        <taxon>Cytophagales</taxon>
        <taxon>Thermonemataceae</taxon>
        <taxon>Thermonema</taxon>
    </lineage>
</organism>
<dbReference type="EMBL" id="JAASRN010000001">
    <property type="protein sequence ID" value="NIK73296.1"/>
    <property type="molecule type" value="Genomic_DNA"/>
</dbReference>
<gene>
    <name evidence="1" type="ORF">FHS56_000782</name>
</gene>
<dbReference type="RefSeq" id="WP_166918553.1">
    <property type="nucleotide sequence ID" value="NZ_JAASRN010000001.1"/>
</dbReference>
<protein>
    <submittedName>
        <fullName evidence="1">Transposase-like protein</fullName>
    </submittedName>
</protein>
<dbReference type="Proteomes" id="UP000537126">
    <property type="component" value="Unassembled WGS sequence"/>
</dbReference>
<sequence length="131" mass="14840">MNSLPKKCKLAERCKKCGSQSVVKNGLVRHKQRYKCKHCGYNFTIGDAIEKVKPEAKALAMLLYGSGKATYGMIARLFNVSRTTVLYWIRTMGRSLPIPEIDTEVKEVQIDEMWHFIEKTKVTALASRGLS</sequence>
<comment type="caution">
    <text evidence="1">The sequence shown here is derived from an EMBL/GenBank/DDBJ whole genome shotgun (WGS) entry which is preliminary data.</text>
</comment>